<organism evidence="3 4">
    <name type="scientific">Coemansia asiatica</name>
    <dbReference type="NCBI Taxonomy" id="1052880"/>
    <lineage>
        <taxon>Eukaryota</taxon>
        <taxon>Fungi</taxon>
        <taxon>Fungi incertae sedis</taxon>
        <taxon>Zoopagomycota</taxon>
        <taxon>Kickxellomycotina</taxon>
        <taxon>Kickxellomycetes</taxon>
        <taxon>Kickxellales</taxon>
        <taxon>Kickxellaceae</taxon>
        <taxon>Coemansia</taxon>
    </lineage>
</organism>
<evidence type="ECO:0000256" key="2">
    <source>
        <dbReference type="SAM" id="MobiDB-lite"/>
    </source>
</evidence>
<feature type="region of interest" description="Disordered" evidence="2">
    <location>
        <begin position="337"/>
        <end position="412"/>
    </location>
</feature>
<feature type="region of interest" description="Disordered" evidence="2">
    <location>
        <begin position="1"/>
        <end position="51"/>
    </location>
</feature>
<keyword evidence="4" id="KW-1185">Reference proteome</keyword>
<gene>
    <name evidence="3" type="ORF">LPJ64_001820</name>
</gene>
<comment type="caution">
    <text evidence="3">The sequence shown here is derived from an EMBL/GenBank/DDBJ whole genome shotgun (WGS) entry which is preliminary data.</text>
</comment>
<accession>A0A9W7XN98</accession>
<dbReference type="InterPro" id="IPR008862">
    <property type="entry name" value="Tcp11"/>
</dbReference>
<evidence type="ECO:0000313" key="3">
    <source>
        <dbReference type="EMBL" id="KAJ1646706.1"/>
    </source>
</evidence>
<dbReference type="PANTHER" id="PTHR12832:SF11">
    <property type="entry name" value="LD23868P"/>
    <property type="match status" value="1"/>
</dbReference>
<proteinExistence type="inferred from homology"/>
<feature type="compositionally biased region" description="Polar residues" evidence="2">
    <location>
        <begin position="396"/>
        <end position="407"/>
    </location>
</feature>
<dbReference type="Proteomes" id="UP001145021">
    <property type="component" value="Unassembled WGS sequence"/>
</dbReference>
<feature type="compositionally biased region" description="Low complexity" evidence="2">
    <location>
        <begin position="35"/>
        <end position="47"/>
    </location>
</feature>
<dbReference type="PANTHER" id="PTHR12832">
    <property type="entry name" value="TESTIS-SPECIFIC PROTEIN PBS13 T-COMPLEX 11"/>
    <property type="match status" value="1"/>
</dbReference>
<dbReference type="Pfam" id="PF05794">
    <property type="entry name" value="Tcp11"/>
    <property type="match status" value="1"/>
</dbReference>
<evidence type="ECO:0000256" key="1">
    <source>
        <dbReference type="ARBA" id="ARBA00010954"/>
    </source>
</evidence>
<name>A0A9W7XN98_9FUNG</name>
<evidence type="ECO:0000313" key="4">
    <source>
        <dbReference type="Proteomes" id="UP001145021"/>
    </source>
</evidence>
<dbReference type="GO" id="GO:0010737">
    <property type="term" value="P:protein kinase A signaling"/>
    <property type="evidence" value="ECO:0007669"/>
    <property type="project" value="TreeGrafter"/>
</dbReference>
<dbReference type="AlphaFoldDB" id="A0A9W7XN98"/>
<protein>
    <submittedName>
        <fullName evidence="3">Uncharacterized protein</fullName>
    </submittedName>
</protein>
<sequence>MSNRNVKEATQKDEVSFKPKRRLSFNKDSSPPLPATQQQASPTASPSSKRRHVLRYLSNGFRNLLPSCPSPTSVTETDRNGNCDPQCISETHANTLQSAADGMSASAHDLDTAATAIQRAWRRRALNPLVIEWHKLNLTVKRLADMSFEEVTKLMQNAAMIQASANILNQLLMASAEPDGTKHAEFKNPGRAFISGHLFAAHPRLLVTGNSHIDTMIESSAATMTESFLQFEEAFLANNCNWYRCQQTFIAGFKAFYFALDSWKRLDTREMLTTMERHYLELDRLWQSVQRRTLGEGDESWRIGIQTQREQLLNKIRTLGSDSAVDELMQRQKELRLTYDDPQPSLTPSLIPPSQSGYSPTVESQFMPFADQQHQVSSEIVSSKQEHEGAGAEPTASKTVDSSLGSDTSDDPSVVLTKAIADQATHNIDQVLKSFDLTAASTLQDAKLAHEIILDPELRLEPAPENTLVGAVQKAVTKAFFDHIKQDIESGNSDYIARTLFQLRLDLRTIIPRDSEMLAVVEREFDQEWLSKQLANGALDIREKYRLVFSAICSVCAPARDPEIDELASNLEEVDEQGLGEVARSMCKDGRDSRLSENARACVDKLLMVTQKIMELIRNVRMDVLNYQLATVVRPWLRVHAVEYERAAVNKALQEKYNREGLQKVHCITDWMKPAIVREKAGACTLQAQKTAEQPLSAKHVFFESFLDLCFSAAALTTETTPEPFEMDQSRIHFMQNEIQTLLCTAALCVLAKSFAQTNDLQMCQAAQLFLSILRADNVTMDRIVQAMHEMFPRCDEHSVRRLVQKTLAKEDPVYQAMELKLRRFFLAQLDKEESPSALARRVFGDGRGDVSAELAKASLDVVREEVCALLLRISQLCSFNWQVYSKWYATAKSLIKKPQT</sequence>
<reference evidence="3" key="1">
    <citation type="submission" date="2022-07" db="EMBL/GenBank/DDBJ databases">
        <title>Phylogenomic reconstructions and comparative analyses of Kickxellomycotina fungi.</title>
        <authorList>
            <person name="Reynolds N.K."/>
            <person name="Stajich J.E."/>
            <person name="Barry K."/>
            <person name="Grigoriev I.V."/>
            <person name="Crous P."/>
            <person name="Smith M.E."/>
        </authorList>
    </citation>
    <scope>NUCLEOTIDE SEQUENCE</scope>
    <source>
        <strain evidence="3">NBRC 105413</strain>
    </source>
</reference>
<feature type="compositionally biased region" description="Polar residues" evidence="2">
    <location>
        <begin position="344"/>
        <end position="364"/>
    </location>
</feature>
<comment type="similarity">
    <text evidence="1">Belongs to the TCP11 family.</text>
</comment>
<dbReference type="EMBL" id="JANBOH010000051">
    <property type="protein sequence ID" value="KAJ1646706.1"/>
    <property type="molecule type" value="Genomic_DNA"/>
</dbReference>
<feature type="compositionally biased region" description="Basic and acidic residues" evidence="2">
    <location>
        <begin position="1"/>
        <end position="17"/>
    </location>
</feature>
<feature type="compositionally biased region" description="Polar residues" evidence="2">
    <location>
        <begin position="372"/>
        <end position="383"/>
    </location>
</feature>